<sequence length="233" mass="23838">MTRPTIVLVHGAFADASSWDPVTRILQRRGFSVIAAANPLRGLTHDAGHVRAVLAAVPGPVVLAGHSYGGAVITNAATDAVTALVYVAAFAPDEGETAGDLDARFEGPATRITVGRPLPGPESDGPPNIELTVDPAVFGEMFAPDVDAEIAAALAAAQRPIALRALLEPSGPPAWRTRASHYVLATGDRMIPAAGQRVMAERAGATVTEVHTGHAAMLGDPETIADVIVAAAG</sequence>
<dbReference type="PANTHER" id="PTHR37017:SF11">
    <property type="entry name" value="ESTERASE_LIPASE_THIOESTERASE DOMAIN-CONTAINING PROTEIN"/>
    <property type="match status" value="1"/>
</dbReference>
<proteinExistence type="predicted"/>
<dbReference type="RefSeq" id="WP_285663155.1">
    <property type="nucleotide sequence ID" value="NZ_BSTX01000002.1"/>
</dbReference>
<dbReference type="InterPro" id="IPR052897">
    <property type="entry name" value="Sec-Metab_Biosynth_Hydrolase"/>
</dbReference>
<protein>
    <submittedName>
        <fullName evidence="2">Alpha/beta hydrolase</fullName>
    </submittedName>
</protein>
<dbReference type="EMBL" id="BSTX01000002">
    <property type="protein sequence ID" value="GLZ77976.1"/>
    <property type="molecule type" value="Genomic_DNA"/>
</dbReference>
<dbReference type="InterPro" id="IPR000073">
    <property type="entry name" value="AB_hydrolase_1"/>
</dbReference>
<name>A0A9W6W9W2_9ACTN</name>
<comment type="caution">
    <text evidence="2">The sequence shown here is derived from an EMBL/GenBank/DDBJ whole genome shotgun (WGS) entry which is preliminary data.</text>
</comment>
<dbReference type="Gene3D" id="3.40.50.1820">
    <property type="entry name" value="alpha/beta hydrolase"/>
    <property type="match status" value="1"/>
</dbReference>
<dbReference type="Pfam" id="PF12697">
    <property type="entry name" value="Abhydrolase_6"/>
    <property type="match status" value="1"/>
</dbReference>
<evidence type="ECO:0000313" key="2">
    <source>
        <dbReference type="EMBL" id="GLZ77976.1"/>
    </source>
</evidence>
<dbReference type="GO" id="GO:0016787">
    <property type="term" value="F:hydrolase activity"/>
    <property type="evidence" value="ECO:0007669"/>
    <property type="project" value="UniProtKB-KW"/>
</dbReference>
<dbReference type="InterPro" id="IPR029058">
    <property type="entry name" value="AB_hydrolase_fold"/>
</dbReference>
<dbReference type="Proteomes" id="UP001165079">
    <property type="component" value="Unassembled WGS sequence"/>
</dbReference>
<keyword evidence="3" id="KW-1185">Reference proteome</keyword>
<dbReference type="SUPFAM" id="SSF53474">
    <property type="entry name" value="alpha/beta-Hydrolases"/>
    <property type="match status" value="1"/>
</dbReference>
<accession>A0A9W6W9W2</accession>
<evidence type="ECO:0000259" key="1">
    <source>
        <dbReference type="Pfam" id="PF12697"/>
    </source>
</evidence>
<gene>
    <name evidence="2" type="ORF">Afil01_27830</name>
</gene>
<dbReference type="PANTHER" id="PTHR37017">
    <property type="entry name" value="AB HYDROLASE-1 DOMAIN-CONTAINING PROTEIN-RELATED"/>
    <property type="match status" value="1"/>
</dbReference>
<organism evidence="2 3">
    <name type="scientific">Actinorhabdospora filicis</name>
    <dbReference type="NCBI Taxonomy" id="1785913"/>
    <lineage>
        <taxon>Bacteria</taxon>
        <taxon>Bacillati</taxon>
        <taxon>Actinomycetota</taxon>
        <taxon>Actinomycetes</taxon>
        <taxon>Micromonosporales</taxon>
        <taxon>Micromonosporaceae</taxon>
        <taxon>Actinorhabdospora</taxon>
    </lineage>
</organism>
<feature type="domain" description="AB hydrolase-1" evidence="1">
    <location>
        <begin position="6"/>
        <end position="227"/>
    </location>
</feature>
<keyword evidence="2" id="KW-0378">Hydrolase</keyword>
<dbReference type="AlphaFoldDB" id="A0A9W6W9W2"/>
<reference evidence="2" key="1">
    <citation type="submission" date="2023-03" db="EMBL/GenBank/DDBJ databases">
        <title>Actinorhabdospora filicis NBRC 111898.</title>
        <authorList>
            <person name="Ichikawa N."/>
            <person name="Sato H."/>
            <person name="Tonouchi N."/>
        </authorList>
    </citation>
    <scope>NUCLEOTIDE SEQUENCE</scope>
    <source>
        <strain evidence="2">NBRC 111898</strain>
    </source>
</reference>
<evidence type="ECO:0000313" key="3">
    <source>
        <dbReference type="Proteomes" id="UP001165079"/>
    </source>
</evidence>